<dbReference type="Gene3D" id="1.10.10.60">
    <property type="entry name" value="Homeodomain-like"/>
    <property type="match status" value="1"/>
</dbReference>
<dbReference type="SUPFAM" id="SSF51215">
    <property type="entry name" value="Regulatory protein AraC"/>
    <property type="match status" value="1"/>
</dbReference>
<dbReference type="OrthoDB" id="1096411at2"/>
<protein>
    <submittedName>
        <fullName evidence="5">AraC family transcriptional regulator</fullName>
    </submittedName>
</protein>
<dbReference type="EMBL" id="LPUR01000001">
    <property type="protein sequence ID" value="KXH85076.1"/>
    <property type="molecule type" value="Genomic_DNA"/>
</dbReference>
<dbReference type="PROSITE" id="PS01124">
    <property type="entry name" value="HTH_ARAC_FAMILY_2"/>
    <property type="match status" value="1"/>
</dbReference>
<keyword evidence="3" id="KW-0804">Transcription</keyword>
<comment type="caution">
    <text evidence="5">The sequence shown here is derived from an EMBL/GenBank/DDBJ whole genome shotgun (WGS) entry which is preliminary data.</text>
</comment>
<dbReference type="Pfam" id="PF12833">
    <property type="entry name" value="HTH_18"/>
    <property type="match status" value="1"/>
</dbReference>
<dbReference type="GO" id="GO:0043565">
    <property type="term" value="F:sequence-specific DNA binding"/>
    <property type="evidence" value="ECO:0007669"/>
    <property type="project" value="InterPro"/>
</dbReference>
<name>A0A135WJJ8_9FLAO</name>
<evidence type="ECO:0000256" key="3">
    <source>
        <dbReference type="ARBA" id="ARBA00023163"/>
    </source>
</evidence>
<reference evidence="5 6" key="2">
    <citation type="journal article" date="2016" name="Genome Announc.">
        <title>Draft Genome Sequence of a Biocontrol Rhizobacterium, Chryseobacterium kwangjuense Strain KJ1R5, Isolated from Pepper (Capsicum annuum).</title>
        <authorList>
            <person name="Jeong J.J."/>
            <person name="Park H."/>
            <person name="Park B.H."/>
            <person name="Mannaa M."/>
            <person name="Sang M.K."/>
            <person name="Choi I.G."/>
            <person name="Kim K.D."/>
        </authorList>
    </citation>
    <scope>NUCLEOTIDE SEQUENCE [LARGE SCALE GENOMIC DNA]</scope>
    <source>
        <strain evidence="5 6">KJ1R5</strain>
    </source>
</reference>
<dbReference type="Proteomes" id="UP000070513">
    <property type="component" value="Unassembled WGS sequence"/>
</dbReference>
<evidence type="ECO:0000313" key="5">
    <source>
        <dbReference type="EMBL" id="KXH85076.1"/>
    </source>
</evidence>
<accession>A0A135WJJ8</accession>
<gene>
    <name evidence="5" type="ORF">AU378_04790</name>
</gene>
<dbReference type="InterPro" id="IPR020449">
    <property type="entry name" value="Tscrpt_reg_AraC-type_HTH"/>
</dbReference>
<reference evidence="6" key="1">
    <citation type="submission" date="2015-12" db="EMBL/GenBank/DDBJ databases">
        <title>Genome sequence of a biocontrol rhizobacterium Chryseobacterium kwangjuense strain KJ1R5 isolated from pepper (Capsicum annuum L.).</title>
        <authorList>
            <person name="Jeong J.-J."/>
            <person name="Park H."/>
            <person name="Mannaa M."/>
            <person name="Sang M.K."/>
            <person name="Choi I.-G."/>
            <person name="Kim K.D."/>
        </authorList>
    </citation>
    <scope>NUCLEOTIDE SEQUENCE [LARGE SCALE GENOMIC DNA]</scope>
    <source>
        <strain evidence="6">KJ1R5</strain>
    </source>
</reference>
<evidence type="ECO:0000256" key="1">
    <source>
        <dbReference type="ARBA" id="ARBA00023015"/>
    </source>
</evidence>
<dbReference type="GO" id="GO:0003700">
    <property type="term" value="F:DNA-binding transcription factor activity"/>
    <property type="evidence" value="ECO:0007669"/>
    <property type="project" value="InterPro"/>
</dbReference>
<sequence>MKQSIPTYDLSSITHHGILIERIEKRTMSTEDNLFDKGVHRDSHYIFTYLESGHAKMMVDFKTIEARDAAVFFLLPGQVHEGILMDEVNGWFIAVKADLLPDAVRSVFEESLVDIQPISIDKSRAERLSACAKMLKMAYTEEMLETKDGFFVVQSLMNAFAGLYALIFLEENNPEIVNESRAVQLARKFRILVRKEFRTLKNPSAYAALLNISRGYLTEVIREVTGKPAQHWIQQEILIEAKRLLSFTQLTVKEIAYELGYSDHTYFSRLFSKAEGYPPSEFRDKNRKRS</sequence>
<dbReference type="RefSeq" id="WP_062648543.1">
    <property type="nucleotide sequence ID" value="NZ_LPUR01000001.1"/>
</dbReference>
<dbReference type="SUPFAM" id="SSF46689">
    <property type="entry name" value="Homeodomain-like"/>
    <property type="match status" value="1"/>
</dbReference>
<dbReference type="InterPro" id="IPR037923">
    <property type="entry name" value="HTH-like"/>
</dbReference>
<dbReference type="PRINTS" id="PR00032">
    <property type="entry name" value="HTHARAC"/>
</dbReference>
<organism evidence="5 6">
    <name type="scientific">Chryseobacterium kwangjuense</name>
    <dbReference type="NCBI Taxonomy" id="267125"/>
    <lineage>
        <taxon>Bacteria</taxon>
        <taxon>Pseudomonadati</taxon>
        <taxon>Bacteroidota</taxon>
        <taxon>Flavobacteriia</taxon>
        <taxon>Flavobacteriales</taxon>
        <taxon>Weeksellaceae</taxon>
        <taxon>Chryseobacterium group</taxon>
        <taxon>Chryseobacterium</taxon>
    </lineage>
</organism>
<keyword evidence="2" id="KW-0238">DNA-binding</keyword>
<dbReference type="PANTHER" id="PTHR43280:SF32">
    <property type="entry name" value="TRANSCRIPTIONAL REGULATORY PROTEIN"/>
    <property type="match status" value="1"/>
</dbReference>
<dbReference type="InterPro" id="IPR018060">
    <property type="entry name" value="HTH_AraC"/>
</dbReference>
<dbReference type="PANTHER" id="PTHR43280">
    <property type="entry name" value="ARAC-FAMILY TRANSCRIPTIONAL REGULATOR"/>
    <property type="match status" value="1"/>
</dbReference>
<proteinExistence type="predicted"/>
<dbReference type="Pfam" id="PF02311">
    <property type="entry name" value="AraC_binding"/>
    <property type="match status" value="1"/>
</dbReference>
<dbReference type="InterPro" id="IPR003313">
    <property type="entry name" value="AraC-bd"/>
</dbReference>
<keyword evidence="1" id="KW-0805">Transcription regulation</keyword>
<dbReference type="SMART" id="SM00342">
    <property type="entry name" value="HTH_ARAC"/>
    <property type="match status" value="1"/>
</dbReference>
<evidence type="ECO:0000256" key="2">
    <source>
        <dbReference type="ARBA" id="ARBA00023125"/>
    </source>
</evidence>
<feature type="domain" description="HTH araC/xylS-type" evidence="4">
    <location>
        <begin position="187"/>
        <end position="285"/>
    </location>
</feature>
<dbReference type="InterPro" id="IPR009057">
    <property type="entry name" value="Homeodomain-like_sf"/>
</dbReference>
<dbReference type="AlphaFoldDB" id="A0A135WJJ8"/>
<evidence type="ECO:0000313" key="6">
    <source>
        <dbReference type="Proteomes" id="UP000070513"/>
    </source>
</evidence>
<evidence type="ECO:0000259" key="4">
    <source>
        <dbReference type="PROSITE" id="PS01124"/>
    </source>
</evidence>